<evidence type="ECO:0000313" key="2">
    <source>
        <dbReference type="EMBL" id="TKD66328.1"/>
    </source>
</evidence>
<accession>A0A4V6WRV9</accession>
<name>A0A4V6WRV9_9BACL</name>
<dbReference type="RefSeq" id="WP_136948916.1">
    <property type="nucleotide sequence ID" value="NZ_SWFM01000013.1"/>
</dbReference>
<evidence type="ECO:0000256" key="1">
    <source>
        <dbReference type="SAM" id="Phobius"/>
    </source>
</evidence>
<sequence length="102" mass="11383">MKLSDFLWIGGMLFMFIYGAVFIEDGKVDSTDEKVMIGVVVVMLFVIAVSFINSASDSGKNITVKSVIGAILLLILFVSYLTVPILLEFNLLFSKINYHFSY</sequence>
<protein>
    <submittedName>
        <fullName evidence="2">Uncharacterized protein</fullName>
    </submittedName>
</protein>
<keyword evidence="1" id="KW-0472">Membrane</keyword>
<keyword evidence="1" id="KW-0812">Transmembrane</keyword>
<dbReference type="AlphaFoldDB" id="A0A4V6WRV9"/>
<evidence type="ECO:0000313" key="3">
    <source>
        <dbReference type="Proteomes" id="UP000310541"/>
    </source>
</evidence>
<comment type="caution">
    <text evidence="2">The sequence shown here is derived from an EMBL/GenBank/DDBJ whole genome shotgun (WGS) entry which is preliminary data.</text>
</comment>
<keyword evidence="1" id="KW-1133">Transmembrane helix</keyword>
<gene>
    <name evidence="2" type="ORF">FBF83_20320</name>
</gene>
<feature type="transmembrane region" description="Helical" evidence="1">
    <location>
        <begin position="67"/>
        <end position="93"/>
    </location>
</feature>
<reference evidence="2 3" key="1">
    <citation type="submission" date="2019-04" db="EMBL/GenBank/DDBJ databases">
        <title>Genome sequence of Bacillus hwajinpoensis strain Y2.</title>
        <authorList>
            <person name="Fair J.L."/>
            <person name="Maclea K.S."/>
        </authorList>
    </citation>
    <scope>NUCLEOTIDE SEQUENCE [LARGE SCALE GENOMIC DNA]</scope>
    <source>
        <strain evidence="2 3">Y2</strain>
    </source>
</reference>
<organism evidence="2 3">
    <name type="scientific">Guptibacillus hwajinpoensis</name>
    <dbReference type="NCBI Taxonomy" id="208199"/>
    <lineage>
        <taxon>Bacteria</taxon>
        <taxon>Bacillati</taxon>
        <taxon>Bacillota</taxon>
        <taxon>Bacilli</taxon>
        <taxon>Bacillales</taxon>
        <taxon>Guptibacillaceae</taxon>
        <taxon>Guptibacillus</taxon>
    </lineage>
</organism>
<feature type="transmembrane region" description="Helical" evidence="1">
    <location>
        <begin position="35"/>
        <end position="55"/>
    </location>
</feature>
<proteinExistence type="predicted"/>
<dbReference type="EMBL" id="SWFM01000013">
    <property type="protein sequence ID" value="TKD66328.1"/>
    <property type="molecule type" value="Genomic_DNA"/>
</dbReference>
<dbReference type="Proteomes" id="UP000310541">
    <property type="component" value="Unassembled WGS sequence"/>
</dbReference>
<feature type="transmembrane region" description="Helical" evidence="1">
    <location>
        <begin position="6"/>
        <end position="23"/>
    </location>
</feature>